<dbReference type="EMBL" id="ABVL01000001">
    <property type="protein sequence ID" value="EDY21910.1"/>
    <property type="molecule type" value="Genomic_DNA"/>
</dbReference>
<proteinExistence type="predicted"/>
<dbReference type="Proteomes" id="UP000005824">
    <property type="component" value="Unassembled WGS sequence"/>
</dbReference>
<evidence type="ECO:0000313" key="3">
    <source>
        <dbReference type="EMBL" id="EDY21910.1"/>
    </source>
</evidence>
<dbReference type="InParanoid" id="B4CV97"/>
<dbReference type="GO" id="GO:0030674">
    <property type="term" value="F:protein-macromolecule adaptor activity"/>
    <property type="evidence" value="ECO:0007669"/>
    <property type="project" value="InterPro"/>
</dbReference>
<name>B4CV97_9BACT</name>
<dbReference type="STRING" id="497964.CfE428DRAFT_0035"/>
<dbReference type="Gene3D" id="2.30.30.700">
    <property type="entry name" value="SLA1 homology domain 1"/>
    <property type="match status" value="1"/>
</dbReference>
<accession>B4CV97</accession>
<dbReference type="Pfam" id="PF03983">
    <property type="entry name" value="SHD1"/>
    <property type="match status" value="1"/>
</dbReference>
<dbReference type="GO" id="GO:0042802">
    <property type="term" value="F:identical protein binding"/>
    <property type="evidence" value="ECO:0007669"/>
    <property type="project" value="InterPro"/>
</dbReference>
<evidence type="ECO:0000256" key="1">
    <source>
        <dbReference type="SAM" id="SignalP"/>
    </source>
</evidence>
<dbReference type="GO" id="GO:0043130">
    <property type="term" value="F:ubiquitin binding"/>
    <property type="evidence" value="ECO:0007669"/>
    <property type="project" value="InterPro"/>
</dbReference>
<keyword evidence="4" id="KW-1185">Reference proteome</keyword>
<evidence type="ECO:0000259" key="2">
    <source>
        <dbReference type="Pfam" id="PF03983"/>
    </source>
</evidence>
<sequence precursor="true">MAGGLALLLLTHASIAQTPVPASAVRTWTDQLGHVSRAAFVSANDTSVTLRLENGKEASIPLAVLSKADQLYIQQQRGRPATPGASPLIPTGKPLTWPGVVSVDSKALNIVAGKQDPAARQFEYESGSFEFTANAPLSASVMRDVAIDFELGQALFNQLPWGWQPKPKKGTRFRVFITETPEDFAAVGGQPRTIGGSKDDYIFEKMSALGLQKVGQRYAFDYKIKKEGDVLGLTYRLLAGDLRQYTLPWSELGFEELIRHVAYHSGTLRFNGLEPFLKGQIEARARQEVKPEVKRLLAYLRMPRTGERTNDETLLREHYFDGLLLVYFFGFLDGDGKGTRLHQYYQQVAQEALAARDAATRSPIRPSDRALQLVETLTAGRSDEQLHDELMAKYRAIGIKLQ</sequence>
<reference evidence="3 4" key="1">
    <citation type="journal article" date="2011" name="J. Bacteriol.">
        <title>Genome sequence of Chthoniobacter flavus Ellin428, an aerobic heterotrophic soil bacterium.</title>
        <authorList>
            <person name="Kant R."/>
            <person name="van Passel M.W."/>
            <person name="Palva A."/>
            <person name="Lucas S."/>
            <person name="Lapidus A."/>
            <person name="Glavina Del Rio T."/>
            <person name="Dalin E."/>
            <person name="Tice H."/>
            <person name="Bruce D."/>
            <person name="Goodwin L."/>
            <person name="Pitluck S."/>
            <person name="Larimer F.W."/>
            <person name="Land M.L."/>
            <person name="Hauser L."/>
            <person name="Sangwan P."/>
            <person name="de Vos W.M."/>
            <person name="Janssen P.H."/>
            <person name="Smidt H."/>
        </authorList>
    </citation>
    <scope>NUCLEOTIDE SEQUENCE [LARGE SCALE GENOMIC DNA]</scope>
    <source>
        <strain evidence="3 4">Ellin428</strain>
    </source>
</reference>
<feature type="signal peptide" evidence="1">
    <location>
        <begin position="1"/>
        <end position="16"/>
    </location>
</feature>
<dbReference type="AlphaFoldDB" id="B4CV97"/>
<dbReference type="GO" id="GO:0008092">
    <property type="term" value="F:cytoskeletal protein binding"/>
    <property type="evidence" value="ECO:0007669"/>
    <property type="project" value="InterPro"/>
</dbReference>
<gene>
    <name evidence="3" type="ORF">CfE428DRAFT_0035</name>
</gene>
<keyword evidence="1" id="KW-0732">Signal</keyword>
<feature type="chain" id="PRO_5002802363" description="SLA1 homology domain-containing protein" evidence="1">
    <location>
        <begin position="17"/>
        <end position="402"/>
    </location>
</feature>
<feature type="domain" description="SLA1 homology" evidence="2">
    <location>
        <begin position="22"/>
        <end position="78"/>
    </location>
</feature>
<comment type="caution">
    <text evidence="3">The sequence shown here is derived from an EMBL/GenBank/DDBJ whole genome shotgun (WGS) entry which is preliminary data.</text>
</comment>
<dbReference type="eggNOG" id="ENOG5033Q20">
    <property type="taxonomic scope" value="Bacteria"/>
</dbReference>
<protein>
    <recommendedName>
        <fullName evidence="2">SLA1 homology domain-containing protein</fullName>
    </recommendedName>
</protein>
<dbReference type="InterPro" id="IPR007131">
    <property type="entry name" value="SHD1"/>
</dbReference>
<organism evidence="3 4">
    <name type="scientific">Chthoniobacter flavus Ellin428</name>
    <dbReference type="NCBI Taxonomy" id="497964"/>
    <lineage>
        <taxon>Bacteria</taxon>
        <taxon>Pseudomonadati</taxon>
        <taxon>Verrucomicrobiota</taxon>
        <taxon>Spartobacteria</taxon>
        <taxon>Chthoniobacterales</taxon>
        <taxon>Chthoniobacteraceae</taxon>
        <taxon>Chthoniobacter</taxon>
    </lineage>
</organism>
<evidence type="ECO:0000313" key="4">
    <source>
        <dbReference type="Proteomes" id="UP000005824"/>
    </source>
</evidence>